<reference evidence="2" key="1">
    <citation type="submission" date="2022-12" db="EMBL/GenBank/DDBJ databases">
        <title>Chromosome-level genome assembly of the bean flower thrips Megalurothrips usitatus.</title>
        <authorList>
            <person name="Ma L."/>
            <person name="Liu Q."/>
            <person name="Li H."/>
            <person name="Cai W."/>
        </authorList>
    </citation>
    <scope>NUCLEOTIDE SEQUENCE</scope>
    <source>
        <strain evidence="2">Cailab_2022a</strain>
    </source>
</reference>
<dbReference type="CDD" id="cd09917">
    <property type="entry name" value="F-box_SF"/>
    <property type="match status" value="1"/>
</dbReference>
<feature type="domain" description="F-box" evidence="1">
    <location>
        <begin position="1"/>
        <end position="54"/>
    </location>
</feature>
<name>A0AAV7XGT8_9NEOP</name>
<dbReference type="SUPFAM" id="SSF81383">
    <property type="entry name" value="F-box domain"/>
    <property type="match status" value="1"/>
</dbReference>
<dbReference type="EMBL" id="JAPTSV010000009">
    <property type="protein sequence ID" value="KAJ1523970.1"/>
    <property type="molecule type" value="Genomic_DNA"/>
</dbReference>
<dbReference type="Pfam" id="PF19729">
    <property type="entry name" value="LRR_FBXL18"/>
    <property type="match status" value="1"/>
</dbReference>
<accession>A0AAV7XGT8</accession>
<organism evidence="2 3">
    <name type="scientific">Megalurothrips usitatus</name>
    <name type="common">bean blossom thrips</name>
    <dbReference type="NCBI Taxonomy" id="439358"/>
    <lineage>
        <taxon>Eukaryota</taxon>
        <taxon>Metazoa</taxon>
        <taxon>Ecdysozoa</taxon>
        <taxon>Arthropoda</taxon>
        <taxon>Hexapoda</taxon>
        <taxon>Insecta</taxon>
        <taxon>Pterygota</taxon>
        <taxon>Neoptera</taxon>
        <taxon>Paraneoptera</taxon>
        <taxon>Thysanoptera</taxon>
        <taxon>Terebrantia</taxon>
        <taxon>Thripoidea</taxon>
        <taxon>Thripidae</taxon>
        <taxon>Megalurothrips</taxon>
    </lineage>
</organism>
<dbReference type="Gene3D" id="3.80.10.10">
    <property type="entry name" value="Ribonuclease Inhibitor"/>
    <property type="match status" value="1"/>
</dbReference>
<comment type="caution">
    <text evidence="2">The sequence shown here is derived from an EMBL/GenBank/DDBJ whole genome shotgun (WGS) entry which is preliminary data.</text>
</comment>
<dbReference type="InterPro" id="IPR036047">
    <property type="entry name" value="F-box-like_dom_sf"/>
</dbReference>
<dbReference type="AlphaFoldDB" id="A0AAV7XGT8"/>
<dbReference type="GO" id="GO:0031146">
    <property type="term" value="P:SCF-dependent proteasomal ubiquitin-dependent protein catabolic process"/>
    <property type="evidence" value="ECO:0007669"/>
    <property type="project" value="InterPro"/>
</dbReference>
<dbReference type="InterPro" id="IPR001810">
    <property type="entry name" value="F-box_dom"/>
</dbReference>
<evidence type="ECO:0000259" key="1">
    <source>
        <dbReference type="PROSITE" id="PS50181"/>
    </source>
</evidence>
<dbReference type="InterPro" id="IPR045627">
    <property type="entry name" value="FBXL18_LRR"/>
</dbReference>
<gene>
    <name evidence="2" type="ORF">ONE63_010516</name>
</gene>
<keyword evidence="3" id="KW-1185">Reference proteome</keyword>
<evidence type="ECO:0000313" key="3">
    <source>
        <dbReference type="Proteomes" id="UP001075354"/>
    </source>
</evidence>
<dbReference type="SMART" id="SM00256">
    <property type="entry name" value="FBOX"/>
    <property type="match status" value="1"/>
</dbReference>
<sequence length="622" mass="71104">MSDLLSLPDELLVMILDYCSTLDLIEISRVCKKLNDITCDRNLVKVCNFHFQTKIQQNLLKSFISYRPRAENVTTIDLTSCYWLTSSFINDLVSRLRQVENVLVADTALRPNHLKQLMLTLSQIKRLSWTWRQGMDDEGIEEPLQRLKFLFLCLKESKRNKTLDGVVKLVNRCTELHELWINNIDPQAFIKSGNSIQLEHLENIVLYPCPSWPLIKSQANLKQIWRSNPSVINLGEAQILSIESLLTSRWRDISHIVQLGALKIQKLCCREPFGTNIGEVLSALRDLKALHIVLPACIEANSMIVDTLHLNELSLDVKNSYQECSTRFCEVAACCRELKFIHLPAQAIVCKLKEGVEPSTSRARVSRISEELECGVETPFKKMVLSTPYVEVCEIGVLRKSPGPNTKPNNLEWDMRSLSAISQWKCLTSLTLANLPIRQGKFLQDILKDCRMLKTLKIADLGHESRCLYSNDLYSALPFSRLEDFHWTQSYVGSTSRLWTALQTIPTLQRVALCLEGESSVNEQDIYTTMEKCQSLYFLHVATCSTKVRCRLIKNNLTSRWSETRPHLCVWFGVPREYTDAAESSPIVHAGEMLQDFSRIKGFPVSSTRFLSFGKRAWAPHM</sequence>
<protein>
    <recommendedName>
        <fullName evidence="1">F-box domain-containing protein</fullName>
    </recommendedName>
</protein>
<dbReference type="Proteomes" id="UP001075354">
    <property type="component" value="Chromosome 9"/>
</dbReference>
<dbReference type="PROSITE" id="PS50181">
    <property type="entry name" value="FBOX"/>
    <property type="match status" value="1"/>
</dbReference>
<proteinExistence type="predicted"/>
<evidence type="ECO:0000313" key="2">
    <source>
        <dbReference type="EMBL" id="KAJ1523970.1"/>
    </source>
</evidence>
<dbReference type="InterPro" id="IPR032675">
    <property type="entry name" value="LRR_dom_sf"/>
</dbReference>
<dbReference type="Pfam" id="PF00646">
    <property type="entry name" value="F-box"/>
    <property type="match status" value="1"/>
</dbReference>